<dbReference type="Pfam" id="PF11894">
    <property type="entry name" value="Nup192"/>
    <property type="match status" value="1"/>
</dbReference>
<proteinExistence type="inferred from homology"/>
<dbReference type="PANTHER" id="PTHR31344">
    <property type="entry name" value="NUCLEAR PORE COMPLEX PROTEIN NUP205"/>
    <property type="match status" value="1"/>
</dbReference>
<keyword evidence="4" id="KW-0539">Nucleus</keyword>
<name>A0A9P0QSA8_9ASCO</name>
<gene>
    <name evidence="6" type="ORF">CLIB1423_17S03070</name>
</gene>
<evidence type="ECO:0000313" key="6">
    <source>
        <dbReference type="EMBL" id="CAH2354613.1"/>
    </source>
</evidence>
<evidence type="ECO:0000256" key="5">
    <source>
        <dbReference type="SAM" id="MobiDB-lite"/>
    </source>
</evidence>
<evidence type="ECO:0000256" key="1">
    <source>
        <dbReference type="ARBA" id="ARBA00004123"/>
    </source>
</evidence>
<evidence type="ECO:0000256" key="4">
    <source>
        <dbReference type="ARBA" id="ARBA00023242"/>
    </source>
</evidence>
<comment type="similarity">
    <text evidence="2">Belongs to the NUP186/NUP192/NUP205 family.</text>
</comment>
<keyword evidence="7" id="KW-1185">Reference proteome</keyword>
<dbReference type="EMBL" id="CAKXYY010000017">
    <property type="protein sequence ID" value="CAH2354613.1"/>
    <property type="molecule type" value="Genomic_DNA"/>
</dbReference>
<comment type="caution">
    <text evidence="6">The sequence shown here is derived from an EMBL/GenBank/DDBJ whole genome shotgun (WGS) entry which is preliminary data.</text>
</comment>
<dbReference type="PANTHER" id="PTHR31344:SF0">
    <property type="entry name" value="NUCLEAR PORE COMPLEX PROTEIN NUP205"/>
    <property type="match status" value="1"/>
</dbReference>
<sequence length="1912" mass="215365">MKIVQEETETAAYSLDLLLPFSRFGMKLNWATETFSDCYNSIKYNGTVSEASLKPIQDDLMQLLVVPAKKESDSTLPEEVEFTDGKFKLNTQFMEAATILSSELALPTFDTAELLHEASTIEFQSGVDFMDSGRIAFFHRFQYILNIVGYLTATRQLHLITNDFQSIFSNLIASFESIYTRLNTLNELIDKQKITGDVNNLQFVNASQYSKSEIFNHHELLGSIYFNLISNYGDHVATTANYERVIEVITKNLKDEDIFTVHYLPGLLKFLTSFEEIKAPEVEKFHKAVTSKLTADYSKVSSVSTSASSSSDSEIDVSKSALQPLEVLLALIGYTSFISWCKIDEKRTSQYSFQDDILKYVEWCISYGALEKLLCIASDTTYKGDHSNFSSIFVYDFRSLLQKTLPSLTPIKIAYPGATELLNIASTRPDLLSNTEALVSTDKFKIGQDFNNDLVGPLLHNFFKAFVKNAAIILTSLRDSEEDFLLSASTGKEEEREENIKRTNNDTNSASDISSSAGHRGDSSDRDSIDLDDIASRSDLERFYLAFAYTHQNRPELCSLFWNEENTVYELLGLINWGLTNNTSPLITATFCILLGSLTYGNENDDFSVKIWEILINNNSTTSTKRNDYSKVSVDSICESLYYYIDMMNKNFKEDLQYQQQHQRNLLQDILLPTHTAVGAGNSSSIHHGGSGSGSVSNSNDDSEAITPIVIELAEDSVVFISGFIQLLSSIVKNLPSSSNPRSNEIMKSIFARFQPIICEFLKFDNLITNSKTTVGTSIFISDDSRVILINLIFDFLGAFVHEDLTLRYKIWDFVDRWIFKGGWPDAATVNSTASASASTMTKTNTLAGSSGDSSNDIGSGYKSVRIVQHFQNTLTQLSQVSNFIILLKKLLSNTNQDVKAFKKYRLLYPADLGNGYRNIGIWPYIEYLLLEVFAKSESLSEERLDIQLPILEIILDSLNEIDWVFLNDIAPVTIRRLDLNQCVEYEGVGFTFENFIKLHHSLAVLNYLFDENVYKVLFKILEREGESGEGEGWAVESILKITQSLLELQDTFINSLLPIIRNKGGDSTENNTVGNGRSNGTFAGYGTNMSIVLSTPKTVWDNIYYPKNIGLQGISNFYEIFVFNLPVIAMFGLFVGSFKVSISTSSIQILKGISQSSFFTNSKGNVLNKNRLLTTFESINESERIKFAFMKQLQRSIDTEEDLEVKFKVLQFLIENIEPSDASLSHYLLGYEFKGNSITLEEKGNQNSLLKTLLLLLDSSLNSISDIDYKNGNVHIIEFAPAALASMILEILVKLCRDFISSKVTLDYLREEGALFTKLIRCQPNIDLSSIWATKSFDGDLQSTHQNSFTDGECIVTLFSFIRHRNMILQYLSLEFHATSNQKSITRSEYYIDLLLNDNEFLNGSPKVLSFLDILNFRLDDLDVSSYESFDQKYNLSNVLSIMKRDHKGNEVLNLEVMEKIYKVVCKMSTIISKESKMLFSQEIMDEGNHIIEFLTKYVVYEEFRSTQLSCLHSWTQLIQVLLTDGKMTKSKKSNFIMEVFQIILPKINDYLESDILFAKELISLSVLLFDFYDREENSRSEVLFPLFQTCINGILSSYSTSELRSDLYVLANKFLQKSFENKEILKDLGNSIKSVDKKFVDILCNDSIYAEGSQRITALILLESLIHLSSISRINFVLDSIIKNNSLSLLVRSLKRTDEIFNSNGDSGFSLNNLLYELTAFKTTLYLLLRIATTRSGASQLIQCELFPIIKSSKFLAIDPDLGLNLKIASSVAFGTSGGVSEKANDNNNFSVHLSLDTPLSLAGNSDSNSGDISYFEFLVPVFQLITGVLVSMGPSYKPSIVQGKELLKHFHQLIVGVLKRDALIESKKSDSKKFSQVYSEESISNVGLRELVKLIVLLDSLVSEHGESK</sequence>
<keyword evidence="3" id="KW-0813">Transport</keyword>
<evidence type="ECO:0000256" key="3">
    <source>
        <dbReference type="ARBA" id="ARBA00022448"/>
    </source>
</evidence>
<accession>A0A9P0QSA8</accession>
<evidence type="ECO:0000313" key="7">
    <source>
        <dbReference type="Proteomes" id="UP000837801"/>
    </source>
</evidence>
<dbReference type="InterPro" id="IPR021827">
    <property type="entry name" value="Nup186/Nup192/Nup205"/>
</dbReference>
<dbReference type="GO" id="GO:0044611">
    <property type="term" value="C:nuclear pore inner ring"/>
    <property type="evidence" value="ECO:0007669"/>
    <property type="project" value="TreeGrafter"/>
</dbReference>
<dbReference type="Proteomes" id="UP000837801">
    <property type="component" value="Unassembled WGS sequence"/>
</dbReference>
<dbReference type="GO" id="GO:0017056">
    <property type="term" value="F:structural constituent of nuclear pore"/>
    <property type="evidence" value="ECO:0007669"/>
    <property type="project" value="TreeGrafter"/>
</dbReference>
<feature type="compositionally biased region" description="Basic and acidic residues" evidence="5">
    <location>
        <begin position="491"/>
        <end position="504"/>
    </location>
</feature>
<dbReference type="OrthoDB" id="2019644at2759"/>
<protein>
    <submittedName>
        <fullName evidence="6">Nucleoporin Nup192p</fullName>
    </submittedName>
</protein>
<comment type="subcellular location">
    <subcellularLocation>
        <location evidence="1">Nucleus</location>
    </subcellularLocation>
</comment>
<dbReference type="GO" id="GO:0006999">
    <property type="term" value="P:nuclear pore organization"/>
    <property type="evidence" value="ECO:0007669"/>
    <property type="project" value="TreeGrafter"/>
</dbReference>
<evidence type="ECO:0000256" key="2">
    <source>
        <dbReference type="ARBA" id="ARBA00005892"/>
    </source>
</evidence>
<organism evidence="6 7">
    <name type="scientific">[Candida] railenensis</name>
    <dbReference type="NCBI Taxonomy" id="45579"/>
    <lineage>
        <taxon>Eukaryota</taxon>
        <taxon>Fungi</taxon>
        <taxon>Dikarya</taxon>
        <taxon>Ascomycota</taxon>
        <taxon>Saccharomycotina</taxon>
        <taxon>Pichiomycetes</taxon>
        <taxon>Debaryomycetaceae</taxon>
        <taxon>Kurtzmaniella</taxon>
    </lineage>
</organism>
<feature type="region of interest" description="Disordered" evidence="5">
    <location>
        <begin position="488"/>
        <end position="527"/>
    </location>
</feature>
<reference evidence="6" key="1">
    <citation type="submission" date="2022-03" db="EMBL/GenBank/DDBJ databases">
        <authorList>
            <person name="Legras J.-L."/>
            <person name="Devillers H."/>
            <person name="Grondin C."/>
        </authorList>
    </citation>
    <scope>NUCLEOTIDE SEQUENCE</scope>
    <source>
        <strain evidence="6">CLIB 1423</strain>
    </source>
</reference>